<evidence type="ECO:0000256" key="1">
    <source>
        <dbReference type="SAM" id="MobiDB-lite"/>
    </source>
</evidence>
<dbReference type="Proteomes" id="UP001215598">
    <property type="component" value="Unassembled WGS sequence"/>
</dbReference>
<accession>A0AAD7JC04</accession>
<feature type="region of interest" description="Disordered" evidence="1">
    <location>
        <begin position="57"/>
        <end position="86"/>
    </location>
</feature>
<feature type="compositionally biased region" description="Low complexity" evidence="1">
    <location>
        <begin position="67"/>
        <end position="78"/>
    </location>
</feature>
<name>A0AAD7JC04_9AGAR</name>
<protein>
    <submittedName>
        <fullName evidence="2">Uncharacterized protein</fullName>
    </submittedName>
</protein>
<comment type="caution">
    <text evidence="2">The sequence shown here is derived from an EMBL/GenBank/DDBJ whole genome shotgun (WGS) entry which is preliminary data.</text>
</comment>
<evidence type="ECO:0000313" key="2">
    <source>
        <dbReference type="EMBL" id="KAJ7759177.1"/>
    </source>
</evidence>
<sequence length="291" mass="30956">MGRALFSATYGIKAPVVVEPVEPIFPEYRKWSIHNPFDPDSDEFFADAENEFLVERGEIDRHEHPVESSSSGSDTEGSPVPHDDRRPIRMSAIWDRLVDESAAVAAPVDDALLADIPGYARTTYPRRPAPTNAGPDVVMIHADPAAHPRAVTVSISSSPPLHPPSALRNSTTATDLERASAASSPVPVPTTPRRISVPHISIPAAPSTPSPASPASPTTPPALYAPHLQLMTPSPPPTVSPRIYMWGGPRGPARRGVPPSPGSPSVRHAHAHTHAPASALTARITSARMRA</sequence>
<feature type="region of interest" description="Disordered" evidence="1">
    <location>
        <begin position="251"/>
        <end position="291"/>
    </location>
</feature>
<dbReference type="AlphaFoldDB" id="A0AAD7JC04"/>
<keyword evidence="3" id="KW-1185">Reference proteome</keyword>
<evidence type="ECO:0000313" key="3">
    <source>
        <dbReference type="Proteomes" id="UP001215598"/>
    </source>
</evidence>
<dbReference type="EMBL" id="JARKIB010000040">
    <property type="protein sequence ID" value="KAJ7759177.1"/>
    <property type="molecule type" value="Genomic_DNA"/>
</dbReference>
<gene>
    <name evidence="2" type="ORF">B0H16DRAFT_1885095</name>
</gene>
<feature type="region of interest" description="Disordered" evidence="1">
    <location>
        <begin position="154"/>
        <end position="194"/>
    </location>
</feature>
<organism evidence="2 3">
    <name type="scientific">Mycena metata</name>
    <dbReference type="NCBI Taxonomy" id="1033252"/>
    <lineage>
        <taxon>Eukaryota</taxon>
        <taxon>Fungi</taxon>
        <taxon>Dikarya</taxon>
        <taxon>Basidiomycota</taxon>
        <taxon>Agaricomycotina</taxon>
        <taxon>Agaricomycetes</taxon>
        <taxon>Agaricomycetidae</taxon>
        <taxon>Agaricales</taxon>
        <taxon>Marasmiineae</taxon>
        <taxon>Mycenaceae</taxon>
        <taxon>Mycena</taxon>
    </lineage>
</organism>
<proteinExistence type="predicted"/>
<feature type="compositionally biased region" description="Basic and acidic residues" evidence="1">
    <location>
        <begin position="57"/>
        <end position="66"/>
    </location>
</feature>
<reference evidence="2" key="1">
    <citation type="submission" date="2023-03" db="EMBL/GenBank/DDBJ databases">
        <title>Massive genome expansion in bonnet fungi (Mycena s.s.) driven by repeated elements and novel gene families across ecological guilds.</title>
        <authorList>
            <consortium name="Lawrence Berkeley National Laboratory"/>
            <person name="Harder C.B."/>
            <person name="Miyauchi S."/>
            <person name="Viragh M."/>
            <person name="Kuo A."/>
            <person name="Thoen E."/>
            <person name="Andreopoulos B."/>
            <person name="Lu D."/>
            <person name="Skrede I."/>
            <person name="Drula E."/>
            <person name="Henrissat B."/>
            <person name="Morin E."/>
            <person name="Kohler A."/>
            <person name="Barry K."/>
            <person name="LaButti K."/>
            <person name="Morin E."/>
            <person name="Salamov A."/>
            <person name="Lipzen A."/>
            <person name="Mereny Z."/>
            <person name="Hegedus B."/>
            <person name="Baldrian P."/>
            <person name="Stursova M."/>
            <person name="Weitz H."/>
            <person name="Taylor A."/>
            <person name="Grigoriev I.V."/>
            <person name="Nagy L.G."/>
            <person name="Martin F."/>
            <person name="Kauserud H."/>
        </authorList>
    </citation>
    <scope>NUCLEOTIDE SEQUENCE</scope>
    <source>
        <strain evidence="2">CBHHK182m</strain>
    </source>
</reference>